<dbReference type="EMBL" id="CP050995">
    <property type="protein sequence ID" value="QIY90690.1"/>
    <property type="molecule type" value="Genomic_DNA"/>
</dbReference>
<dbReference type="Proteomes" id="UP000501570">
    <property type="component" value="Chromosome"/>
</dbReference>
<gene>
    <name evidence="1" type="ORF">FOB44_08405</name>
</gene>
<dbReference type="RefSeq" id="WP_168238246.1">
    <property type="nucleotide sequence ID" value="NZ_CP050995.1"/>
</dbReference>
<evidence type="ECO:0008006" key="3">
    <source>
        <dbReference type="Google" id="ProtNLM"/>
    </source>
</evidence>
<accession>A0ABX6KPY5</accession>
<proteinExistence type="predicted"/>
<sequence length="77" mass="8806">MKDSKLKNELNLKGRKLTAEHLKTILGGISEFDCAYTYDYAYVNNYMNELRASYSEEKAISILREKLLGCGVKPLQN</sequence>
<keyword evidence="2" id="KW-1185">Reference proteome</keyword>
<reference evidence="1 2" key="1">
    <citation type="submission" date="2019-09" db="EMBL/GenBank/DDBJ databases">
        <title>FDA dAtabase for Regulatory Grade micrObial Sequences (FDA-ARGOS): Supporting development and validation of Infectious Disease Dx tests.</title>
        <authorList>
            <person name="Sciortino C."/>
            <person name="Tallon L."/>
            <person name="Sadzewicz L."/>
            <person name="Vavikolanu K."/>
            <person name="Mehta A."/>
            <person name="Aluvathingal J."/>
            <person name="Nadendla S."/>
            <person name="Nandy P."/>
            <person name="Geyer C."/>
            <person name="Yan Y."/>
            <person name="Sichtig H."/>
        </authorList>
    </citation>
    <scope>NUCLEOTIDE SEQUENCE [LARGE SCALE GENOMIC DNA]</scope>
    <source>
        <strain evidence="1 2">FDAARGOS_636</strain>
    </source>
</reference>
<organism evidence="1 2">
    <name type="scientific">Chryseobacterium gallinarum</name>
    <dbReference type="NCBI Taxonomy" id="1324352"/>
    <lineage>
        <taxon>Bacteria</taxon>
        <taxon>Pseudomonadati</taxon>
        <taxon>Bacteroidota</taxon>
        <taxon>Flavobacteriia</taxon>
        <taxon>Flavobacteriales</taxon>
        <taxon>Weeksellaceae</taxon>
        <taxon>Chryseobacterium group</taxon>
        <taxon>Chryseobacterium</taxon>
    </lineage>
</organism>
<evidence type="ECO:0000313" key="2">
    <source>
        <dbReference type="Proteomes" id="UP000501570"/>
    </source>
</evidence>
<evidence type="ECO:0000313" key="1">
    <source>
        <dbReference type="EMBL" id="QIY90690.1"/>
    </source>
</evidence>
<name>A0ABX6KPY5_CHRGL</name>
<protein>
    <recommendedName>
        <fullName evidence="3">Bacteriocin</fullName>
    </recommendedName>
</protein>